<dbReference type="Proteomes" id="UP001501844">
    <property type="component" value="Unassembled WGS sequence"/>
</dbReference>
<sequence>MKLSKVASFKYSVHSQEPFLFSNPVEKLKEENLHPFLDLHESVIFNYEDAEKVELKHSWWNKNKLYFTAKGKQYNFGILERGKSHLYEEWLSETFQDKFSVEGTYTM</sequence>
<gene>
    <name evidence="1" type="ORF">GCM10023183_13260</name>
</gene>
<reference evidence="2" key="1">
    <citation type="journal article" date="2019" name="Int. J. Syst. Evol. Microbiol.">
        <title>The Global Catalogue of Microorganisms (GCM) 10K type strain sequencing project: providing services to taxonomists for standard genome sequencing and annotation.</title>
        <authorList>
            <consortium name="The Broad Institute Genomics Platform"/>
            <consortium name="The Broad Institute Genome Sequencing Center for Infectious Disease"/>
            <person name="Wu L."/>
            <person name="Ma J."/>
        </authorList>
    </citation>
    <scope>NUCLEOTIDE SEQUENCE [LARGE SCALE GENOMIC DNA]</scope>
    <source>
        <strain evidence="2">JCM 17917</strain>
    </source>
</reference>
<accession>A0ABP8FEM5</accession>
<organism evidence="1 2">
    <name type="scientific">Nibribacter koreensis</name>
    <dbReference type="NCBI Taxonomy" id="1084519"/>
    <lineage>
        <taxon>Bacteria</taxon>
        <taxon>Pseudomonadati</taxon>
        <taxon>Bacteroidota</taxon>
        <taxon>Cytophagia</taxon>
        <taxon>Cytophagales</taxon>
        <taxon>Hymenobacteraceae</taxon>
        <taxon>Nibribacter</taxon>
    </lineage>
</organism>
<evidence type="ECO:0000313" key="1">
    <source>
        <dbReference type="EMBL" id="GAA4301841.1"/>
    </source>
</evidence>
<comment type="caution">
    <text evidence="1">The sequence shown here is derived from an EMBL/GenBank/DDBJ whole genome shotgun (WGS) entry which is preliminary data.</text>
</comment>
<keyword evidence="2" id="KW-1185">Reference proteome</keyword>
<proteinExistence type="predicted"/>
<name>A0ABP8FEM5_9BACT</name>
<protein>
    <submittedName>
        <fullName evidence="1">Uncharacterized protein</fullName>
    </submittedName>
</protein>
<evidence type="ECO:0000313" key="2">
    <source>
        <dbReference type="Proteomes" id="UP001501844"/>
    </source>
</evidence>
<dbReference type="EMBL" id="BAABGX010000001">
    <property type="protein sequence ID" value="GAA4301841.1"/>
    <property type="molecule type" value="Genomic_DNA"/>
</dbReference>